<gene>
    <name evidence="1" type="ORF">H312_03601</name>
</gene>
<sequence>NMKKVQCLFTNDIIEFNTTEDLKTLIEEKYNLKDYTIYENNNQTYLIQTKKIEEDKGLNKQNFSKNIFENESLVDFNSYNTLKCDDEFISKVINNLDDYFNYATEQLNK</sequence>
<dbReference type="VEuPathDB" id="MicrosporidiaDB:H312_03601"/>
<reference evidence="2" key="1">
    <citation type="submission" date="2013-02" db="EMBL/GenBank/DDBJ databases">
        <authorList>
            <consortium name="The Broad Institute Genome Sequencing Platform"/>
            <person name="Cuomo C."/>
            <person name="Becnel J."/>
            <person name="Sanscrainte N."/>
            <person name="Walker B."/>
            <person name="Young S.K."/>
            <person name="Zeng Q."/>
            <person name="Gargeya S."/>
            <person name="Fitzgerald M."/>
            <person name="Haas B."/>
            <person name="Abouelleil A."/>
            <person name="Alvarado L."/>
            <person name="Arachchi H.M."/>
            <person name="Berlin A.M."/>
            <person name="Chapman S.B."/>
            <person name="Dewar J."/>
            <person name="Goldberg J."/>
            <person name="Griggs A."/>
            <person name="Gujja S."/>
            <person name="Hansen M."/>
            <person name="Howarth C."/>
            <person name="Imamovic A."/>
            <person name="Larimer J."/>
            <person name="McCowan C."/>
            <person name="Murphy C."/>
            <person name="Neiman D."/>
            <person name="Pearson M."/>
            <person name="Priest M."/>
            <person name="Roberts A."/>
            <person name="Saif S."/>
            <person name="Shea T."/>
            <person name="Sisk P."/>
            <person name="Sykes S."/>
            <person name="Wortman J."/>
            <person name="Nusbaum C."/>
            <person name="Birren B."/>
        </authorList>
    </citation>
    <scope>NUCLEOTIDE SEQUENCE [LARGE SCALE GENOMIC DNA]</scope>
    <source>
        <strain evidence="2">PRA339</strain>
    </source>
</reference>
<proteinExistence type="predicted"/>
<dbReference type="HOGENOM" id="CLU_174455_0_0_1"/>
<evidence type="ECO:0000313" key="2">
    <source>
        <dbReference type="Proteomes" id="UP000030655"/>
    </source>
</evidence>
<evidence type="ECO:0000313" key="1">
    <source>
        <dbReference type="EMBL" id="KCZ79016.1"/>
    </source>
</evidence>
<name>A0A059EWC6_9MICR</name>
<organism evidence="1 2">
    <name type="scientific">Anncaliia algerae PRA339</name>
    <dbReference type="NCBI Taxonomy" id="1288291"/>
    <lineage>
        <taxon>Eukaryota</taxon>
        <taxon>Fungi</taxon>
        <taxon>Fungi incertae sedis</taxon>
        <taxon>Microsporidia</taxon>
        <taxon>Tubulinosematoidea</taxon>
        <taxon>Tubulinosematidae</taxon>
        <taxon>Anncaliia</taxon>
    </lineage>
</organism>
<protein>
    <submittedName>
        <fullName evidence="1">Uncharacterized protein</fullName>
    </submittedName>
</protein>
<reference evidence="1 2" key="2">
    <citation type="submission" date="2014-03" db="EMBL/GenBank/DDBJ databases">
        <title>The Genome Sequence of Anncaliia algerae insect isolate PRA339.</title>
        <authorList>
            <consortium name="The Broad Institute Genome Sequencing Platform"/>
            <consortium name="The Broad Institute Genome Sequencing Center for Infectious Disease"/>
            <person name="Cuomo C."/>
            <person name="Becnel J."/>
            <person name="Sanscrainte N."/>
            <person name="Walker B."/>
            <person name="Young S.K."/>
            <person name="Zeng Q."/>
            <person name="Gargeya S."/>
            <person name="Fitzgerald M."/>
            <person name="Haas B."/>
            <person name="Abouelleil A."/>
            <person name="Alvarado L."/>
            <person name="Arachchi H.M."/>
            <person name="Berlin A.M."/>
            <person name="Chapman S.B."/>
            <person name="Dewar J."/>
            <person name="Goldberg J."/>
            <person name="Griggs A."/>
            <person name="Gujja S."/>
            <person name="Hansen M."/>
            <person name="Howarth C."/>
            <person name="Imamovic A."/>
            <person name="Larimer J."/>
            <person name="McCowan C."/>
            <person name="Murphy C."/>
            <person name="Neiman D."/>
            <person name="Pearson M."/>
            <person name="Priest M."/>
            <person name="Roberts A."/>
            <person name="Saif S."/>
            <person name="Shea T."/>
            <person name="Sisk P."/>
            <person name="Sykes S."/>
            <person name="Wortman J."/>
            <person name="Nusbaum C."/>
            <person name="Birren B."/>
        </authorList>
    </citation>
    <scope>NUCLEOTIDE SEQUENCE [LARGE SCALE GENOMIC DNA]</scope>
    <source>
        <strain evidence="1 2">PRA339</strain>
    </source>
</reference>
<dbReference type="EMBL" id="KK365446">
    <property type="protein sequence ID" value="KCZ79016.1"/>
    <property type="molecule type" value="Genomic_DNA"/>
</dbReference>
<dbReference type="Proteomes" id="UP000030655">
    <property type="component" value="Unassembled WGS sequence"/>
</dbReference>
<accession>A0A059EWC6</accession>
<dbReference type="AlphaFoldDB" id="A0A059EWC6"/>
<feature type="non-terminal residue" evidence="1">
    <location>
        <position position="1"/>
    </location>
</feature>
<dbReference type="OrthoDB" id="10304766at2759"/>
<keyword evidence="2" id="KW-1185">Reference proteome</keyword>